<reference evidence="2 3" key="2">
    <citation type="submission" date="2019-09" db="EMBL/GenBank/DDBJ databases">
        <authorList>
            <person name="Jin C."/>
        </authorList>
    </citation>
    <scope>NUCLEOTIDE SEQUENCE [LARGE SCALE GENOMIC DNA]</scope>
    <source>
        <strain evidence="2 3">BN130099</strain>
    </source>
</reference>
<protein>
    <recommendedName>
        <fullName evidence="4">WD40 repeat domain-containing protein</fullName>
    </recommendedName>
</protein>
<keyword evidence="3" id="KW-1185">Reference proteome</keyword>
<feature type="chain" id="PRO_5022731436" description="WD40 repeat domain-containing protein" evidence="1">
    <location>
        <begin position="25"/>
        <end position="433"/>
    </location>
</feature>
<dbReference type="Pfam" id="PF07676">
    <property type="entry name" value="PD40"/>
    <property type="match status" value="1"/>
</dbReference>
<dbReference type="Proteomes" id="UP000325003">
    <property type="component" value="Unassembled WGS sequence"/>
</dbReference>
<reference evidence="2 3" key="1">
    <citation type="submission" date="2019-09" db="EMBL/GenBank/DDBJ databases">
        <title>Nocardioides panacisoli sp. nov., isolated from the soil of a ginseng field.</title>
        <authorList>
            <person name="Cho C."/>
        </authorList>
    </citation>
    <scope>NUCLEOTIDE SEQUENCE [LARGE SCALE GENOMIC DNA]</scope>
    <source>
        <strain evidence="2 3">BN130099</strain>
    </source>
</reference>
<proteinExistence type="predicted"/>
<evidence type="ECO:0008006" key="4">
    <source>
        <dbReference type="Google" id="ProtNLM"/>
    </source>
</evidence>
<accession>A0A5B1LLN4</accession>
<gene>
    <name evidence="2" type="ORF">F0U44_01525</name>
</gene>
<dbReference type="AlphaFoldDB" id="A0A5B1LLN4"/>
<evidence type="ECO:0000256" key="1">
    <source>
        <dbReference type="SAM" id="SignalP"/>
    </source>
</evidence>
<dbReference type="InterPro" id="IPR011659">
    <property type="entry name" value="WD40"/>
</dbReference>
<comment type="caution">
    <text evidence="2">The sequence shown here is derived from an EMBL/GenBank/DDBJ whole genome shotgun (WGS) entry which is preliminary data.</text>
</comment>
<dbReference type="SUPFAM" id="SSF82171">
    <property type="entry name" value="DPP6 N-terminal domain-like"/>
    <property type="match status" value="1"/>
</dbReference>
<dbReference type="InterPro" id="IPR011042">
    <property type="entry name" value="6-blade_b-propeller_TolB-like"/>
</dbReference>
<organism evidence="2 3">
    <name type="scientific">Nocardioides humilatus</name>
    <dbReference type="NCBI Taxonomy" id="2607660"/>
    <lineage>
        <taxon>Bacteria</taxon>
        <taxon>Bacillati</taxon>
        <taxon>Actinomycetota</taxon>
        <taxon>Actinomycetes</taxon>
        <taxon>Propionibacteriales</taxon>
        <taxon>Nocardioidaceae</taxon>
        <taxon>Nocardioides</taxon>
    </lineage>
</organism>
<evidence type="ECO:0000313" key="2">
    <source>
        <dbReference type="EMBL" id="KAA1421038.1"/>
    </source>
</evidence>
<dbReference type="RefSeq" id="WP_149726498.1">
    <property type="nucleotide sequence ID" value="NZ_VUJV01000001.1"/>
</dbReference>
<sequence length="433" mass="46027">MNRLVTAFVIALVLSTLVMPPARADENDWRLLYADGELRDGTGALQSKLDVAISIDHPAARFSPSGTRLAVPEVDCINNSCTRVQGSARIQKPDGTSSFLAWVPDFDPKLVAWSADGSKVAALGRVITPEDIDIRIYVFPVNGGPATLVYSDTQLLQISFSAGLSWNPVDGRLAFIATEFEDGFSIPGGSDQVWTVAATALATPTRFSGTPDCAVCVDTPLYTQPTWSPDGSRLAVVSINPDWSGEGPGSGFLGFLSEGALAADKLTDVGPGGPMAWSDDGNRLAFGIDDTSGDFYDDTVVIDASTGASLATIEGVIAPFVDWLPCPTGTCQVWEKVYVAPKPFMNIKGVAKRGKVIASGEMGNIPPETSVSVTLSKRSKAGARWRKVTTVQVSVIEGLFRRPFPRPDAVQCKVKGVYQDGEARAVDTAVFNC</sequence>
<keyword evidence="1" id="KW-0732">Signal</keyword>
<feature type="signal peptide" evidence="1">
    <location>
        <begin position="1"/>
        <end position="24"/>
    </location>
</feature>
<name>A0A5B1LLN4_9ACTN</name>
<dbReference type="EMBL" id="VUJV01000001">
    <property type="protein sequence ID" value="KAA1421038.1"/>
    <property type="molecule type" value="Genomic_DNA"/>
</dbReference>
<evidence type="ECO:0000313" key="3">
    <source>
        <dbReference type="Proteomes" id="UP000325003"/>
    </source>
</evidence>
<dbReference type="Gene3D" id="2.120.10.30">
    <property type="entry name" value="TolB, C-terminal domain"/>
    <property type="match status" value="2"/>
</dbReference>